<proteinExistence type="predicted"/>
<dbReference type="OrthoDB" id="4016818at2"/>
<keyword evidence="2" id="KW-0808">Transferase</keyword>
<dbReference type="RefSeq" id="WP_046103331.1">
    <property type="nucleotide sequence ID" value="NZ_JZEY01000054.1"/>
</dbReference>
<name>A0A0F5FIM8_9HYPH</name>
<keyword evidence="3" id="KW-1185">Reference proteome</keyword>
<evidence type="ECO:0000313" key="3">
    <source>
        <dbReference type="Proteomes" id="UP000033649"/>
    </source>
</evidence>
<dbReference type="Pfam" id="PF00583">
    <property type="entry name" value="Acetyltransf_1"/>
    <property type="match status" value="1"/>
</dbReference>
<dbReference type="Proteomes" id="UP000033649">
    <property type="component" value="Unassembled WGS sequence"/>
</dbReference>
<dbReference type="Gene3D" id="3.40.630.30">
    <property type="match status" value="1"/>
</dbReference>
<protein>
    <submittedName>
        <fullName evidence="2">GNAT family acetyltransferase</fullName>
    </submittedName>
</protein>
<gene>
    <name evidence="2" type="ORF">VE26_00675</name>
</gene>
<reference evidence="2 3" key="1">
    <citation type="submission" date="2015-03" db="EMBL/GenBank/DDBJ databases">
        <authorList>
            <person name="Hassan Y."/>
            <person name="Lepp D."/>
            <person name="Li X.-Z."/>
            <person name="Zhou T."/>
        </authorList>
    </citation>
    <scope>NUCLEOTIDE SEQUENCE [LARGE SCALE GENOMIC DNA]</scope>
    <source>
        <strain evidence="2 3">IPL18</strain>
    </source>
</reference>
<dbReference type="CDD" id="cd04301">
    <property type="entry name" value="NAT_SF"/>
    <property type="match status" value="1"/>
</dbReference>
<comment type="caution">
    <text evidence="2">The sequence shown here is derived from an EMBL/GenBank/DDBJ whole genome shotgun (WGS) entry which is preliminary data.</text>
</comment>
<dbReference type="InterPro" id="IPR016181">
    <property type="entry name" value="Acyl_CoA_acyltransferase"/>
</dbReference>
<feature type="domain" description="N-acetyltransferase" evidence="1">
    <location>
        <begin position="24"/>
        <end position="159"/>
    </location>
</feature>
<dbReference type="STRING" id="429727.VE26_00675"/>
<dbReference type="SUPFAM" id="SSF55729">
    <property type="entry name" value="Acyl-CoA N-acyltransferases (Nat)"/>
    <property type="match status" value="1"/>
</dbReference>
<dbReference type="AlphaFoldDB" id="A0A0F5FIM8"/>
<dbReference type="PROSITE" id="PS51186">
    <property type="entry name" value="GNAT"/>
    <property type="match status" value="1"/>
</dbReference>
<organism evidence="2 3">
    <name type="scientific">Devosia chinhatensis</name>
    <dbReference type="NCBI Taxonomy" id="429727"/>
    <lineage>
        <taxon>Bacteria</taxon>
        <taxon>Pseudomonadati</taxon>
        <taxon>Pseudomonadota</taxon>
        <taxon>Alphaproteobacteria</taxon>
        <taxon>Hyphomicrobiales</taxon>
        <taxon>Devosiaceae</taxon>
        <taxon>Devosia</taxon>
    </lineage>
</organism>
<dbReference type="GO" id="GO:0016747">
    <property type="term" value="F:acyltransferase activity, transferring groups other than amino-acyl groups"/>
    <property type="evidence" value="ECO:0007669"/>
    <property type="project" value="InterPro"/>
</dbReference>
<dbReference type="InterPro" id="IPR000182">
    <property type="entry name" value="GNAT_dom"/>
</dbReference>
<evidence type="ECO:0000313" key="2">
    <source>
        <dbReference type="EMBL" id="KKB08643.1"/>
    </source>
</evidence>
<sequence length="163" mass="17921">MDLLVNLYSRKLDTLRERVQTCEARIRVALPPEQHIVKDWVRTHFSEYWVSEVTAAMAHQPPGCLVATIDGQLVGFACYDATARGFFGPTGVAEDQRGKRIGLALFYHTLMAMKAQGYAYAIIGSAGPVDFYADAAGAMPIPGDKEDIYQGLLRLKPATENPS</sequence>
<dbReference type="EMBL" id="JZEY01000054">
    <property type="protein sequence ID" value="KKB08643.1"/>
    <property type="molecule type" value="Genomic_DNA"/>
</dbReference>
<accession>A0A0F5FIM8</accession>
<dbReference type="PATRIC" id="fig|429727.3.peg.154"/>
<evidence type="ECO:0000259" key="1">
    <source>
        <dbReference type="PROSITE" id="PS51186"/>
    </source>
</evidence>